<dbReference type="InterPro" id="IPR011642">
    <property type="entry name" value="Gate_dom"/>
</dbReference>
<keyword evidence="1" id="KW-0812">Transmembrane</keyword>
<feature type="transmembrane region" description="Helical" evidence="1">
    <location>
        <begin position="127"/>
        <end position="153"/>
    </location>
</feature>
<feature type="transmembrane region" description="Helical" evidence="1">
    <location>
        <begin position="37"/>
        <end position="54"/>
    </location>
</feature>
<sequence length="199" mass="21369">MIHLIWLLMILSGILVAGMQGKIEVINEAVFEGAKTGVTISLGLISILTLWLGLMKIAEEAGLLQALGNLLRPVVRFLFPSVPPGHPAEGYILSNLTANLFGLGNAATPMGLAAMKELQTLNPKKEIATPAMCTLLALNTSGLTLIPTTIIGIRMTYQSANPTEIIGTTLAATFIATISAICIDKWFQWREQRQNGEKS</sequence>
<keyword evidence="1" id="KW-1133">Transmembrane helix</keyword>
<reference evidence="4" key="1">
    <citation type="submission" date="2016-06" db="EMBL/GenBank/DDBJ databases">
        <authorList>
            <person name="Nascimento L."/>
            <person name="Pereira R.V."/>
            <person name="Martins L.F."/>
            <person name="Quaggio R.B."/>
            <person name="Silva A.M."/>
            <person name="Setubal J.C."/>
        </authorList>
    </citation>
    <scope>NUCLEOTIDE SEQUENCE [LARGE SCALE GENOMIC DNA]</scope>
</reference>
<proteinExistence type="predicted"/>
<feature type="transmembrane region" description="Helical" evidence="1">
    <location>
        <begin position="165"/>
        <end position="183"/>
    </location>
</feature>
<organism evidence="3 4">
    <name type="scientific">Bacillus thermozeamaize</name>
    <dbReference type="NCBI Taxonomy" id="230954"/>
    <lineage>
        <taxon>Bacteria</taxon>
        <taxon>Bacillati</taxon>
        <taxon>Bacillota</taxon>
        <taxon>Bacilli</taxon>
        <taxon>Bacillales</taxon>
        <taxon>Bacillaceae</taxon>
        <taxon>Bacillus</taxon>
    </lineage>
</organism>
<feature type="domain" description="Nucleoside transporter/FeoB GTPase Gate" evidence="2">
    <location>
        <begin position="43"/>
        <end position="153"/>
    </location>
</feature>
<dbReference type="AlphaFoldDB" id="A0A1Y3PQT3"/>
<evidence type="ECO:0000256" key="1">
    <source>
        <dbReference type="SAM" id="Phobius"/>
    </source>
</evidence>
<keyword evidence="1" id="KW-0472">Membrane</keyword>
<comment type="caution">
    <text evidence="3">The sequence shown here is derived from an EMBL/GenBank/DDBJ whole genome shotgun (WGS) entry which is preliminary data.</text>
</comment>
<name>A0A1Y3PQT3_9BACI</name>
<dbReference type="EMBL" id="LZRT01000036">
    <property type="protein sequence ID" value="OUM89731.1"/>
    <property type="molecule type" value="Genomic_DNA"/>
</dbReference>
<accession>A0A1Y3PQT3</accession>
<dbReference type="Proteomes" id="UP000196475">
    <property type="component" value="Unassembled WGS sequence"/>
</dbReference>
<gene>
    <name evidence="3" type="ORF">BAA01_02930</name>
</gene>
<dbReference type="Pfam" id="PF07670">
    <property type="entry name" value="Gate"/>
    <property type="match status" value="1"/>
</dbReference>
<protein>
    <submittedName>
        <fullName evidence="3">Nucleoside recognition protein</fullName>
    </submittedName>
</protein>
<evidence type="ECO:0000313" key="4">
    <source>
        <dbReference type="Proteomes" id="UP000196475"/>
    </source>
</evidence>
<evidence type="ECO:0000259" key="2">
    <source>
        <dbReference type="Pfam" id="PF07670"/>
    </source>
</evidence>
<evidence type="ECO:0000313" key="3">
    <source>
        <dbReference type="EMBL" id="OUM89731.1"/>
    </source>
</evidence>